<accession>A0AAD1SRM9</accession>
<protein>
    <submittedName>
        <fullName evidence="1">Uncharacterized protein</fullName>
    </submittedName>
</protein>
<organism evidence="1 2">
    <name type="scientific">Pelobates cultripes</name>
    <name type="common">Western spadefoot toad</name>
    <dbReference type="NCBI Taxonomy" id="61616"/>
    <lineage>
        <taxon>Eukaryota</taxon>
        <taxon>Metazoa</taxon>
        <taxon>Chordata</taxon>
        <taxon>Craniata</taxon>
        <taxon>Vertebrata</taxon>
        <taxon>Euteleostomi</taxon>
        <taxon>Amphibia</taxon>
        <taxon>Batrachia</taxon>
        <taxon>Anura</taxon>
        <taxon>Pelobatoidea</taxon>
        <taxon>Pelobatidae</taxon>
        <taxon>Pelobates</taxon>
    </lineage>
</organism>
<name>A0AAD1SRM9_PELCU</name>
<dbReference type="EMBL" id="OW240918">
    <property type="protein sequence ID" value="CAH2308224.1"/>
    <property type="molecule type" value="Genomic_DNA"/>
</dbReference>
<evidence type="ECO:0000313" key="2">
    <source>
        <dbReference type="Proteomes" id="UP001295444"/>
    </source>
</evidence>
<evidence type="ECO:0000313" key="1">
    <source>
        <dbReference type="EMBL" id="CAH2308224.1"/>
    </source>
</evidence>
<proteinExistence type="predicted"/>
<gene>
    <name evidence="1" type="ORF">PECUL_23A062637</name>
</gene>
<reference evidence="1" key="1">
    <citation type="submission" date="2022-03" db="EMBL/GenBank/DDBJ databases">
        <authorList>
            <person name="Alioto T."/>
            <person name="Alioto T."/>
            <person name="Gomez Garrido J."/>
        </authorList>
    </citation>
    <scope>NUCLEOTIDE SEQUENCE</scope>
</reference>
<dbReference type="AlphaFoldDB" id="A0AAD1SRM9"/>
<sequence length="205" mass="24036">MDNFEKIQINSQLANLLPLNQEVKWAEEHDDILCIINRKSDSDYTDFIVPIFVYSVKTNLAKEEDMEVKEFLKTCQDMTGINPTIVLTNKTSGNYKDVEGRLGTNRVFPVENYTEDRQLATREKHTDILNIIKSVLDDVKFSLEHGSDPEEERTKHIKFLMSMAHRIFLAKGLEKKEEEDRQKEKEKPPPTLFTRIVNVIFFWRN</sequence>
<keyword evidence="2" id="KW-1185">Reference proteome</keyword>
<dbReference type="Proteomes" id="UP001295444">
    <property type="component" value="Chromosome 07"/>
</dbReference>